<keyword evidence="4" id="KW-1185">Reference proteome</keyword>
<evidence type="ECO:0000313" key="4">
    <source>
        <dbReference type="Proteomes" id="UP000827724"/>
    </source>
</evidence>
<evidence type="ECO:0000313" key="3">
    <source>
        <dbReference type="EMBL" id="KAH6609504.1"/>
    </source>
</evidence>
<feature type="signal peptide" evidence="2">
    <location>
        <begin position="1"/>
        <end position="17"/>
    </location>
</feature>
<sequence length="241" mass="25460">MVLFEHLPLFGLALSLAHHNNGRAPRDVAALLNHKPVPQISDGLSQFQQAAPKAIASRESDESREATIPVPQHHLQSILDGIQSLEAEIFRMMSSSADSPLDPTSAAAKYASRDPDDAGSSKAILVPARPERLVLTTRRGLETAPATAIIGGLFREAAPINLDASAASEGKSTTTVTSTTVLTLAVTMAPTGIATLTTLPTNLAKNGRRNLAEDHNLEGWPRLVVIGRRRGASEAAGNYAP</sequence>
<proteinExistence type="predicted"/>
<accession>A0A9P8TZI3</accession>
<dbReference type="AlphaFoldDB" id="A0A9P8TZI3"/>
<evidence type="ECO:0000256" key="1">
    <source>
        <dbReference type="SAM" id="MobiDB-lite"/>
    </source>
</evidence>
<reference evidence="3" key="1">
    <citation type="submission" date="2021-08" db="EMBL/GenBank/DDBJ databases">
        <title>Chromosome-Level Trichoderma cornu-damae using Hi-C Data.</title>
        <authorList>
            <person name="Kim C.S."/>
        </authorList>
    </citation>
    <scope>NUCLEOTIDE SEQUENCE</scope>
    <source>
        <strain evidence="3">KA19-0412C</strain>
    </source>
</reference>
<evidence type="ECO:0000256" key="2">
    <source>
        <dbReference type="SAM" id="SignalP"/>
    </source>
</evidence>
<comment type="caution">
    <text evidence="3">The sequence shown here is derived from an EMBL/GenBank/DDBJ whole genome shotgun (WGS) entry which is preliminary data.</text>
</comment>
<keyword evidence="2" id="KW-0732">Signal</keyword>
<dbReference type="OrthoDB" id="4898027at2759"/>
<protein>
    <submittedName>
        <fullName evidence="3">Uncharacterized protein</fullName>
    </submittedName>
</protein>
<dbReference type="Proteomes" id="UP000827724">
    <property type="component" value="Unassembled WGS sequence"/>
</dbReference>
<feature type="chain" id="PRO_5040247462" evidence="2">
    <location>
        <begin position="18"/>
        <end position="241"/>
    </location>
</feature>
<dbReference type="EMBL" id="JAIWOZ010000002">
    <property type="protein sequence ID" value="KAH6609504.1"/>
    <property type="molecule type" value="Genomic_DNA"/>
</dbReference>
<name>A0A9P8TZI3_9HYPO</name>
<feature type="region of interest" description="Disordered" evidence="1">
    <location>
        <begin position="96"/>
        <end position="122"/>
    </location>
</feature>
<organism evidence="3 4">
    <name type="scientific">Trichoderma cornu-damae</name>
    <dbReference type="NCBI Taxonomy" id="654480"/>
    <lineage>
        <taxon>Eukaryota</taxon>
        <taxon>Fungi</taxon>
        <taxon>Dikarya</taxon>
        <taxon>Ascomycota</taxon>
        <taxon>Pezizomycotina</taxon>
        <taxon>Sordariomycetes</taxon>
        <taxon>Hypocreomycetidae</taxon>
        <taxon>Hypocreales</taxon>
        <taxon>Hypocreaceae</taxon>
        <taxon>Trichoderma</taxon>
    </lineage>
</organism>
<gene>
    <name evidence="3" type="ORF">Trco_002850</name>
</gene>